<evidence type="ECO:0000256" key="2">
    <source>
        <dbReference type="ARBA" id="ARBA00005712"/>
    </source>
</evidence>
<keyword evidence="6" id="KW-0809">Transit peptide</keyword>
<dbReference type="Proteomes" id="UP000046393">
    <property type="component" value="Unplaced"/>
</dbReference>
<dbReference type="Gene3D" id="2.60.15.10">
    <property type="entry name" value="F0F1 ATP synthase delta/epsilon subunit, N-terminal"/>
    <property type="match status" value="1"/>
</dbReference>
<dbReference type="AlphaFoldDB" id="A0A0N5B160"/>
<accession>A0A0N5B160</accession>
<keyword evidence="7" id="KW-0406">Ion transport</keyword>
<evidence type="ECO:0000256" key="8">
    <source>
        <dbReference type="ARBA" id="ARBA00023128"/>
    </source>
</evidence>
<evidence type="ECO:0000313" key="15">
    <source>
        <dbReference type="Proteomes" id="UP000046393"/>
    </source>
</evidence>
<dbReference type="GO" id="GO:0046933">
    <property type="term" value="F:proton-transporting ATP synthase activity, rotational mechanism"/>
    <property type="evidence" value="ECO:0007669"/>
    <property type="project" value="InterPro"/>
</dbReference>
<dbReference type="CDD" id="cd12152">
    <property type="entry name" value="F1-ATPase_delta"/>
    <property type="match status" value="1"/>
</dbReference>
<dbReference type="InterPro" id="IPR001469">
    <property type="entry name" value="ATP_synth_F1_dsu/esu"/>
</dbReference>
<sequence>MSLSLKFANGIRRLGLLTSLRSSATAAASGTKIEKKTPVASDELRLTFASPTKAFFTDSVVKQVDVPTMAGTVGLLAKHVPLLGVLKPGVVTVTDLEGNITKKFVSSGSIAMNPDGSCQVLAEEAIEIDDIDETAVRQLIEALNLEYQRATSDIEKAEVNIKQEVCEALLNAVANK</sequence>
<evidence type="ECO:0000256" key="12">
    <source>
        <dbReference type="ARBA" id="ARBA00031669"/>
    </source>
</evidence>
<keyword evidence="13" id="KW-0175">Coiled coil</keyword>
<evidence type="ECO:0000313" key="16">
    <source>
        <dbReference type="WBParaSite" id="SMUV_0001101201-mRNA-1"/>
    </source>
</evidence>
<dbReference type="GO" id="GO:0005743">
    <property type="term" value="C:mitochondrial inner membrane"/>
    <property type="evidence" value="ECO:0007669"/>
    <property type="project" value="UniProtKB-SubCell"/>
</dbReference>
<evidence type="ECO:0000256" key="13">
    <source>
        <dbReference type="SAM" id="Coils"/>
    </source>
</evidence>
<evidence type="ECO:0000256" key="6">
    <source>
        <dbReference type="ARBA" id="ARBA00022946"/>
    </source>
</evidence>
<keyword evidence="8" id="KW-0496">Mitochondrion</keyword>
<dbReference type="STRING" id="451379.A0A0N5B160"/>
<dbReference type="Pfam" id="PF02823">
    <property type="entry name" value="ATP-synt_DE_N"/>
    <property type="match status" value="1"/>
</dbReference>
<keyword evidence="11" id="KW-0066">ATP synthesis</keyword>
<dbReference type="WBParaSite" id="SMUV_0001101201-mRNA-1">
    <property type="protein sequence ID" value="SMUV_0001101201-mRNA-1"/>
    <property type="gene ID" value="SMUV_0001101201"/>
</dbReference>
<evidence type="ECO:0000256" key="7">
    <source>
        <dbReference type="ARBA" id="ARBA00023065"/>
    </source>
</evidence>
<dbReference type="SUPFAM" id="SSF51344">
    <property type="entry name" value="Epsilon subunit of F1F0-ATP synthase N-terminal domain"/>
    <property type="match status" value="1"/>
</dbReference>
<keyword evidence="3" id="KW-0813">Transport</keyword>
<evidence type="ECO:0000256" key="3">
    <source>
        <dbReference type="ARBA" id="ARBA00022448"/>
    </source>
</evidence>
<keyword evidence="4" id="KW-0375">Hydrogen ion transport</keyword>
<evidence type="ECO:0000256" key="11">
    <source>
        <dbReference type="ARBA" id="ARBA00023310"/>
    </source>
</evidence>
<dbReference type="GO" id="GO:0045259">
    <property type="term" value="C:proton-transporting ATP synthase complex"/>
    <property type="evidence" value="ECO:0007669"/>
    <property type="project" value="UniProtKB-KW"/>
</dbReference>
<dbReference type="FunFam" id="2.60.15.10:FF:000004">
    <property type="entry name" value="ATP synthase subunit delta, mitochondrial"/>
    <property type="match status" value="1"/>
</dbReference>
<dbReference type="PANTHER" id="PTHR13822:SF7">
    <property type="entry name" value="ATP SYNTHASE SUBUNIT DELTA, MITOCHONDRIAL"/>
    <property type="match status" value="1"/>
</dbReference>
<protein>
    <recommendedName>
        <fullName evidence="12">F-ATPase delta subunit</fullName>
    </recommendedName>
</protein>
<evidence type="ECO:0000256" key="9">
    <source>
        <dbReference type="ARBA" id="ARBA00023136"/>
    </source>
</evidence>
<evidence type="ECO:0000256" key="10">
    <source>
        <dbReference type="ARBA" id="ARBA00023196"/>
    </source>
</evidence>
<reference evidence="16" key="1">
    <citation type="submission" date="2017-02" db="UniProtKB">
        <authorList>
            <consortium name="WormBaseParasite"/>
        </authorList>
    </citation>
    <scope>IDENTIFICATION</scope>
</reference>
<dbReference type="HAMAP" id="MF_00530">
    <property type="entry name" value="ATP_synth_epsil_bac"/>
    <property type="match status" value="1"/>
</dbReference>
<feature type="coiled-coil region" evidence="13">
    <location>
        <begin position="140"/>
        <end position="167"/>
    </location>
</feature>
<keyword evidence="15" id="KW-1185">Reference proteome</keyword>
<keyword evidence="10" id="KW-0139">CF(1)</keyword>
<dbReference type="InterPro" id="IPR036771">
    <property type="entry name" value="ATPsynth_dsu/esu_N"/>
</dbReference>
<proteinExistence type="inferred from homology"/>
<keyword evidence="5" id="KW-0999">Mitochondrion inner membrane</keyword>
<evidence type="ECO:0000259" key="14">
    <source>
        <dbReference type="Pfam" id="PF02823"/>
    </source>
</evidence>
<keyword evidence="9" id="KW-0472">Membrane</keyword>
<dbReference type="InterPro" id="IPR020546">
    <property type="entry name" value="ATP_synth_F1_dsu/esu_N"/>
</dbReference>
<comment type="subcellular location">
    <subcellularLocation>
        <location evidence="1">Mitochondrion inner membrane</location>
    </subcellularLocation>
</comment>
<feature type="domain" description="ATP synthase F1 complex delta/epsilon subunit N-terminal" evidence="14">
    <location>
        <begin position="44"/>
        <end position="125"/>
    </location>
</feature>
<organism evidence="15 16">
    <name type="scientific">Syphacia muris</name>
    <dbReference type="NCBI Taxonomy" id="451379"/>
    <lineage>
        <taxon>Eukaryota</taxon>
        <taxon>Metazoa</taxon>
        <taxon>Ecdysozoa</taxon>
        <taxon>Nematoda</taxon>
        <taxon>Chromadorea</taxon>
        <taxon>Rhabditida</taxon>
        <taxon>Spirurina</taxon>
        <taxon>Oxyuridomorpha</taxon>
        <taxon>Oxyuroidea</taxon>
        <taxon>Oxyuridae</taxon>
        <taxon>Syphacia</taxon>
    </lineage>
</organism>
<evidence type="ECO:0000256" key="5">
    <source>
        <dbReference type="ARBA" id="ARBA00022792"/>
    </source>
</evidence>
<dbReference type="PANTHER" id="PTHR13822">
    <property type="entry name" value="ATP SYNTHASE DELTA/EPSILON CHAIN"/>
    <property type="match status" value="1"/>
</dbReference>
<name>A0A0N5B160_9BILA</name>
<comment type="similarity">
    <text evidence="2">Belongs to the ATPase epsilon chain family.</text>
</comment>
<evidence type="ECO:0000256" key="4">
    <source>
        <dbReference type="ARBA" id="ARBA00022781"/>
    </source>
</evidence>
<evidence type="ECO:0000256" key="1">
    <source>
        <dbReference type="ARBA" id="ARBA00004273"/>
    </source>
</evidence>